<dbReference type="PANTHER" id="PTHR36460:SF1">
    <property type="entry name" value="UPF0132 DOMAIN PROTEIN (AFU_ORTHOLOGUE AFUA_3G10255)"/>
    <property type="match status" value="1"/>
</dbReference>
<dbReference type="PATRIC" id="fig|1705561.3.peg.654"/>
<dbReference type="OrthoDB" id="2657448at2"/>
<dbReference type="GO" id="GO:0016020">
    <property type="term" value="C:membrane"/>
    <property type="evidence" value="ECO:0007669"/>
    <property type="project" value="UniProtKB-SubCell"/>
</dbReference>
<proteinExistence type="predicted"/>
<comment type="subcellular location">
    <subcellularLocation>
        <location evidence="1">Membrane</location>
        <topology evidence="1">Multi-pass membrane protein</topology>
    </subcellularLocation>
</comment>
<feature type="transmembrane region" description="Helical" evidence="5">
    <location>
        <begin position="14"/>
        <end position="33"/>
    </location>
</feature>
<sequence>MSPMKSSSGLDENIAGMLCYLFTFVGGIVFLAVEKRSRFVLFHALQSVTVFGIIMVGHVLCAFLPLFGPLLASLLSLLGVVIWLLMVVTSLQGKWLKLPWVGDFAEKQMRHL</sequence>
<organism evidence="6 7">
    <name type="scientific">Paenibacillus xylanivorans</name>
    <dbReference type="NCBI Taxonomy" id="1705561"/>
    <lineage>
        <taxon>Bacteria</taxon>
        <taxon>Bacillati</taxon>
        <taxon>Bacillota</taxon>
        <taxon>Bacilli</taxon>
        <taxon>Bacillales</taxon>
        <taxon>Paenibacillaceae</taxon>
        <taxon>Paenibacillus</taxon>
    </lineage>
</organism>
<keyword evidence="4 5" id="KW-0472">Membrane</keyword>
<feature type="transmembrane region" description="Helical" evidence="5">
    <location>
        <begin position="40"/>
        <end position="60"/>
    </location>
</feature>
<evidence type="ECO:0000256" key="1">
    <source>
        <dbReference type="ARBA" id="ARBA00004141"/>
    </source>
</evidence>
<keyword evidence="3 5" id="KW-1133">Transmembrane helix</keyword>
<accession>A0A0M9BRH6</accession>
<dbReference type="AlphaFoldDB" id="A0A0M9BRH6"/>
<evidence type="ECO:0000256" key="5">
    <source>
        <dbReference type="SAM" id="Phobius"/>
    </source>
</evidence>
<keyword evidence="2 5" id="KW-0812">Transmembrane</keyword>
<evidence type="ECO:0000256" key="2">
    <source>
        <dbReference type="ARBA" id="ARBA00022692"/>
    </source>
</evidence>
<name>A0A0M9BRH6_9BACL</name>
<dbReference type="PANTHER" id="PTHR36460">
    <property type="entry name" value="UPF0132 DOMAIN PROTEIN (AFU_ORTHOLOGUE AFUA_3G10255)"/>
    <property type="match status" value="1"/>
</dbReference>
<evidence type="ECO:0000256" key="4">
    <source>
        <dbReference type="ARBA" id="ARBA00023136"/>
    </source>
</evidence>
<protein>
    <recommendedName>
        <fullName evidence="8">DUF4870 domain-containing protein</fullName>
    </recommendedName>
</protein>
<dbReference type="Proteomes" id="UP000037688">
    <property type="component" value="Unassembled WGS sequence"/>
</dbReference>
<reference evidence="6 7" key="1">
    <citation type="submission" date="2015-08" db="EMBL/GenBank/DDBJ databases">
        <title>Draft genome sequence of cellulolytic and xylanolytic Paenibacillus sp. A59, isolated from a decaying forest soil from Patagonia, Argentina.</title>
        <authorList>
            <person name="Ghio S."/>
            <person name="Caceres A.M."/>
            <person name="Talia P."/>
            <person name="Grasso D."/>
            <person name="Campos E."/>
        </authorList>
    </citation>
    <scope>NUCLEOTIDE SEQUENCE [LARGE SCALE GENOMIC DNA]</scope>
    <source>
        <strain evidence="6 7">A59</strain>
    </source>
</reference>
<dbReference type="Pfam" id="PF09685">
    <property type="entry name" value="MamF_MmsF"/>
    <property type="match status" value="1"/>
</dbReference>
<dbReference type="RefSeq" id="WP_053779715.1">
    <property type="nucleotide sequence ID" value="NZ_LITU01000036.1"/>
</dbReference>
<comment type="caution">
    <text evidence="6">The sequence shown here is derived from an EMBL/GenBank/DDBJ whole genome shotgun (WGS) entry which is preliminary data.</text>
</comment>
<dbReference type="InterPro" id="IPR019109">
    <property type="entry name" value="MamF_MmsF"/>
</dbReference>
<evidence type="ECO:0000313" key="7">
    <source>
        <dbReference type="Proteomes" id="UP000037688"/>
    </source>
</evidence>
<evidence type="ECO:0000313" key="6">
    <source>
        <dbReference type="EMBL" id="KOY17588.1"/>
    </source>
</evidence>
<feature type="transmembrane region" description="Helical" evidence="5">
    <location>
        <begin position="66"/>
        <end position="88"/>
    </location>
</feature>
<evidence type="ECO:0008006" key="8">
    <source>
        <dbReference type="Google" id="ProtNLM"/>
    </source>
</evidence>
<evidence type="ECO:0000256" key="3">
    <source>
        <dbReference type="ARBA" id="ARBA00022989"/>
    </source>
</evidence>
<gene>
    <name evidence="6" type="ORF">AMS66_04850</name>
</gene>
<dbReference type="EMBL" id="LITU01000036">
    <property type="protein sequence ID" value="KOY17588.1"/>
    <property type="molecule type" value="Genomic_DNA"/>
</dbReference>
<keyword evidence="7" id="KW-1185">Reference proteome</keyword>